<evidence type="ECO:0000256" key="4">
    <source>
        <dbReference type="ARBA" id="ARBA00023172"/>
    </source>
</evidence>
<dbReference type="PANTHER" id="PTHR30349:SF41">
    <property type="entry name" value="INTEGRASE_RECOMBINASE PROTEIN MJ0367-RELATED"/>
    <property type="match status" value="1"/>
</dbReference>
<dbReference type="InterPro" id="IPR011010">
    <property type="entry name" value="DNA_brk_join_enz"/>
</dbReference>
<dbReference type="EMBL" id="SWJZ01000021">
    <property type="protein sequence ID" value="TKD22282.1"/>
    <property type="molecule type" value="Genomic_DNA"/>
</dbReference>
<comment type="similarity">
    <text evidence="1">Belongs to the 'phage' integrase family.</text>
</comment>
<evidence type="ECO:0000259" key="7">
    <source>
        <dbReference type="PROSITE" id="PS51900"/>
    </source>
</evidence>
<dbReference type="Gene3D" id="1.10.150.130">
    <property type="match status" value="1"/>
</dbReference>
<evidence type="ECO:0000256" key="5">
    <source>
        <dbReference type="PROSITE-ProRule" id="PRU01248"/>
    </source>
</evidence>
<dbReference type="OrthoDB" id="7222937at2"/>
<comment type="caution">
    <text evidence="8">The sequence shown here is derived from an EMBL/GenBank/DDBJ whole genome shotgun (WGS) entry which is preliminary data.</text>
</comment>
<organism evidence="8 9">
    <name type="scientific">Rhodobacter capsulatus</name>
    <name type="common">Rhodopseudomonas capsulata</name>
    <dbReference type="NCBI Taxonomy" id="1061"/>
    <lineage>
        <taxon>Bacteria</taxon>
        <taxon>Pseudomonadati</taxon>
        <taxon>Pseudomonadota</taxon>
        <taxon>Alphaproteobacteria</taxon>
        <taxon>Rhodobacterales</taxon>
        <taxon>Rhodobacter group</taxon>
        <taxon>Rhodobacter</taxon>
    </lineage>
</organism>
<dbReference type="Pfam" id="PF20172">
    <property type="entry name" value="DUF6538"/>
    <property type="match status" value="1"/>
</dbReference>
<evidence type="ECO:0008006" key="10">
    <source>
        <dbReference type="Google" id="ProtNLM"/>
    </source>
</evidence>
<evidence type="ECO:0000259" key="6">
    <source>
        <dbReference type="PROSITE" id="PS51898"/>
    </source>
</evidence>
<dbReference type="RefSeq" id="WP_136905551.1">
    <property type="nucleotide sequence ID" value="NZ_SWJZ01000021.1"/>
</dbReference>
<dbReference type="PROSITE" id="PS51900">
    <property type="entry name" value="CB"/>
    <property type="match status" value="1"/>
</dbReference>
<keyword evidence="4" id="KW-0233">DNA recombination</keyword>
<keyword evidence="2" id="KW-0229">DNA integration</keyword>
<dbReference type="PROSITE" id="PS51898">
    <property type="entry name" value="TYR_RECOMBINASE"/>
    <property type="match status" value="1"/>
</dbReference>
<evidence type="ECO:0000256" key="2">
    <source>
        <dbReference type="ARBA" id="ARBA00022908"/>
    </source>
</evidence>
<dbReference type="GO" id="GO:0003677">
    <property type="term" value="F:DNA binding"/>
    <property type="evidence" value="ECO:0007669"/>
    <property type="project" value="UniProtKB-UniRule"/>
</dbReference>
<dbReference type="InterPro" id="IPR044068">
    <property type="entry name" value="CB"/>
</dbReference>
<evidence type="ECO:0000256" key="3">
    <source>
        <dbReference type="ARBA" id="ARBA00023125"/>
    </source>
</evidence>
<feature type="domain" description="Tyr recombinase" evidence="6">
    <location>
        <begin position="236"/>
        <end position="412"/>
    </location>
</feature>
<proteinExistence type="inferred from homology"/>
<evidence type="ECO:0000313" key="9">
    <source>
        <dbReference type="Proteomes" id="UP000310597"/>
    </source>
</evidence>
<name>A0A4U1JST3_RHOCA</name>
<dbReference type="GO" id="GO:0006310">
    <property type="term" value="P:DNA recombination"/>
    <property type="evidence" value="ECO:0007669"/>
    <property type="project" value="UniProtKB-KW"/>
</dbReference>
<sequence>MPKYLQQRYRVWYAVLDIPKDVRPKLGGKPRFVQSLKTESLSEAEILVLPLIAEWKALIQEARGQTTPSSADLVAKALHWRDELRRAQDDQHEHSVLASIVDGELWKLNETDPKAAKIAAKISDGQSYPLDRDIDAWLAPQAVEQKTKDMKRADARRFVARFKLSHEVTRQALQNWVHHLQVSDELSTATVSRIISACRGYWEYLHVMGHIEGQETLFDRVTPKKATKTKAAMHSTRLPFAPSDLPKLLLGALDNDDLPLAQLIWMGMWTGCRIEELCSLKVEHVAKDHFTVVDSKTSAGLRKVPIHPRLAPVMRHLCTASTDGYVLSCLTFNKYADRSNAIGKRFGRLKAKLGFSERHVFHSLRRSLATELENMGVPENVSADIVGHDKPTMTYGLYSGGNRLEVLREALSRVNYKIPLEIERRLVG</sequence>
<dbReference type="InterPro" id="IPR013762">
    <property type="entry name" value="Integrase-like_cat_sf"/>
</dbReference>
<dbReference type="PANTHER" id="PTHR30349">
    <property type="entry name" value="PHAGE INTEGRASE-RELATED"/>
    <property type="match status" value="1"/>
</dbReference>
<dbReference type="InterPro" id="IPR010998">
    <property type="entry name" value="Integrase_recombinase_N"/>
</dbReference>
<dbReference type="AlphaFoldDB" id="A0A4U1JST3"/>
<keyword evidence="3 5" id="KW-0238">DNA-binding</keyword>
<evidence type="ECO:0000256" key="1">
    <source>
        <dbReference type="ARBA" id="ARBA00008857"/>
    </source>
</evidence>
<dbReference type="Pfam" id="PF00589">
    <property type="entry name" value="Phage_integrase"/>
    <property type="match status" value="1"/>
</dbReference>
<dbReference type="Gene3D" id="1.10.443.10">
    <property type="entry name" value="Intergrase catalytic core"/>
    <property type="match status" value="1"/>
</dbReference>
<protein>
    <recommendedName>
        <fullName evidence="10">Site-specific recombinase XerD</fullName>
    </recommendedName>
</protein>
<feature type="domain" description="Core-binding (CB)" evidence="7">
    <location>
        <begin position="128"/>
        <end position="206"/>
    </location>
</feature>
<dbReference type="InterPro" id="IPR002104">
    <property type="entry name" value="Integrase_catalytic"/>
</dbReference>
<dbReference type="InterPro" id="IPR050090">
    <property type="entry name" value="Tyrosine_recombinase_XerCD"/>
</dbReference>
<dbReference type="InterPro" id="IPR046668">
    <property type="entry name" value="DUF6538"/>
</dbReference>
<dbReference type="SUPFAM" id="SSF56349">
    <property type="entry name" value="DNA breaking-rejoining enzymes"/>
    <property type="match status" value="1"/>
</dbReference>
<gene>
    <name evidence="8" type="ORF">FBT96_06780</name>
</gene>
<dbReference type="Proteomes" id="UP000310597">
    <property type="component" value="Unassembled WGS sequence"/>
</dbReference>
<evidence type="ECO:0000313" key="8">
    <source>
        <dbReference type="EMBL" id="TKD22282.1"/>
    </source>
</evidence>
<reference evidence="8 9" key="1">
    <citation type="submission" date="2019-04" db="EMBL/GenBank/DDBJ databases">
        <title>Draft Whole-Genome sequence of the purple photosynthetic bacterium Rhodobacter capsulatus SP108 with an indigenous class A beta-lactamase.</title>
        <authorList>
            <person name="Robertson S."/>
            <person name="Meyer T.E."/>
            <person name="Kyndt J.A."/>
        </authorList>
    </citation>
    <scope>NUCLEOTIDE SEQUENCE [LARGE SCALE GENOMIC DNA]</scope>
    <source>
        <strain evidence="8 9">SP108</strain>
    </source>
</reference>
<dbReference type="GO" id="GO:0015074">
    <property type="term" value="P:DNA integration"/>
    <property type="evidence" value="ECO:0007669"/>
    <property type="project" value="UniProtKB-KW"/>
</dbReference>
<accession>A0A4U1JST3</accession>